<feature type="domain" description="NIF system FeS cluster assembly NifU C-terminal" evidence="2">
    <location>
        <begin position="7"/>
        <end position="71"/>
    </location>
</feature>
<gene>
    <name evidence="3" type="ORF">ENV75_05560</name>
</gene>
<dbReference type="GO" id="GO:0005506">
    <property type="term" value="F:iron ion binding"/>
    <property type="evidence" value="ECO:0007669"/>
    <property type="project" value="InterPro"/>
</dbReference>
<name>A0A7C4AJW3_9BACT</name>
<dbReference type="PANTHER" id="PTHR11178:SF25">
    <property type="entry name" value="NIFU-LIKE PROTEIN 3, CHLOROPLASTIC"/>
    <property type="match status" value="1"/>
</dbReference>
<dbReference type="Pfam" id="PF01106">
    <property type="entry name" value="NifU"/>
    <property type="match status" value="1"/>
</dbReference>
<evidence type="ECO:0000259" key="2">
    <source>
        <dbReference type="Pfam" id="PF01106"/>
    </source>
</evidence>
<sequence length="74" mass="8168">MIDRAKVEQVLGKIRQGLMADGGNIELVDIKDDVIYVRLKGACGVCPLATLTLKNWVEKTLKSEIPEIKEVMAV</sequence>
<dbReference type="InterPro" id="IPR001075">
    <property type="entry name" value="NIF_FeS_clus_asmbl_NifU_C"/>
</dbReference>
<proteinExistence type="inferred from homology"/>
<dbReference type="PANTHER" id="PTHR11178">
    <property type="entry name" value="IRON-SULFUR CLUSTER SCAFFOLD PROTEIN NFU-RELATED"/>
    <property type="match status" value="1"/>
</dbReference>
<dbReference type="Gene3D" id="3.30.300.130">
    <property type="entry name" value="Fe-S cluster assembly (FSCA)"/>
    <property type="match status" value="1"/>
</dbReference>
<organism evidence="3">
    <name type="scientific">Thermodesulfovibrio aggregans</name>
    <dbReference type="NCBI Taxonomy" id="86166"/>
    <lineage>
        <taxon>Bacteria</taxon>
        <taxon>Pseudomonadati</taxon>
        <taxon>Nitrospirota</taxon>
        <taxon>Thermodesulfovibrionia</taxon>
        <taxon>Thermodesulfovibrionales</taxon>
        <taxon>Thermodesulfovibrionaceae</taxon>
        <taxon>Thermodesulfovibrio</taxon>
    </lineage>
</organism>
<evidence type="ECO:0000313" key="3">
    <source>
        <dbReference type="EMBL" id="HGG99895.1"/>
    </source>
</evidence>
<dbReference type="AlphaFoldDB" id="A0A7C4AJW3"/>
<comment type="caution">
    <text evidence="3">The sequence shown here is derived from an EMBL/GenBank/DDBJ whole genome shotgun (WGS) entry which is preliminary data.</text>
</comment>
<dbReference type="InterPro" id="IPR034904">
    <property type="entry name" value="FSCA_dom_sf"/>
</dbReference>
<reference evidence="3" key="1">
    <citation type="journal article" date="2020" name="mSystems">
        <title>Genome- and Community-Level Interaction Insights into Carbon Utilization and Element Cycling Functions of Hydrothermarchaeota in Hydrothermal Sediment.</title>
        <authorList>
            <person name="Zhou Z."/>
            <person name="Liu Y."/>
            <person name="Xu W."/>
            <person name="Pan J."/>
            <person name="Luo Z.H."/>
            <person name="Li M."/>
        </authorList>
    </citation>
    <scope>NUCLEOTIDE SEQUENCE [LARGE SCALE GENOMIC DNA]</scope>
    <source>
        <strain evidence="3">SpSt-788</strain>
    </source>
</reference>
<dbReference type="GO" id="GO:0051536">
    <property type="term" value="F:iron-sulfur cluster binding"/>
    <property type="evidence" value="ECO:0007669"/>
    <property type="project" value="InterPro"/>
</dbReference>
<accession>A0A7C4AJW3</accession>
<evidence type="ECO:0000256" key="1">
    <source>
        <dbReference type="ARBA" id="ARBA00006420"/>
    </source>
</evidence>
<protein>
    <submittedName>
        <fullName evidence="3">NifU family protein</fullName>
    </submittedName>
</protein>
<dbReference type="SUPFAM" id="SSF117916">
    <property type="entry name" value="Fe-S cluster assembly (FSCA) domain-like"/>
    <property type="match status" value="1"/>
</dbReference>
<dbReference type="GO" id="GO:0016226">
    <property type="term" value="P:iron-sulfur cluster assembly"/>
    <property type="evidence" value="ECO:0007669"/>
    <property type="project" value="InterPro"/>
</dbReference>
<dbReference type="EMBL" id="DTHO01000060">
    <property type="protein sequence ID" value="HGG99895.1"/>
    <property type="molecule type" value="Genomic_DNA"/>
</dbReference>
<comment type="similarity">
    <text evidence="1">Belongs to the NifU family.</text>
</comment>